<keyword evidence="8" id="KW-1185">Reference proteome</keyword>
<name>A0A7I8WBM1_9ANNE</name>
<dbReference type="GO" id="GO:0000978">
    <property type="term" value="F:RNA polymerase II cis-regulatory region sequence-specific DNA binding"/>
    <property type="evidence" value="ECO:0007669"/>
    <property type="project" value="TreeGrafter"/>
</dbReference>
<dbReference type="GO" id="GO:0008270">
    <property type="term" value="F:zinc ion binding"/>
    <property type="evidence" value="ECO:0007669"/>
    <property type="project" value="UniProtKB-KW"/>
</dbReference>
<sequence>MLLSIGVKASLEADSPKTPSMPLISLYAHALFEQNVLNDEQEVHSQSETVDMPNFESPTPSVESQMEEEKPQDTPPSQQLIDLNMLTEFLQKNKEEETSSKKAKRGKSQSSKTKRPFICPTETCERRFSRSDELTRHIRIHTGQKPFQCKICDRAFSRSDHLTTHIRTHTGEKPFTCEECGRKFARSDERKRHTKIHLKQKAKKGATSSNAQNSSSFDLLLAVSSGLISTTTTNSTSTC</sequence>
<dbReference type="OrthoDB" id="3437960at2759"/>
<evidence type="ECO:0000256" key="4">
    <source>
        <dbReference type="PROSITE-ProRule" id="PRU00042"/>
    </source>
</evidence>
<evidence type="ECO:0000313" key="8">
    <source>
        <dbReference type="Proteomes" id="UP000549394"/>
    </source>
</evidence>
<feature type="region of interest" description="Disordered" evidence="5">
    <location>
        <begin position="188"/>
        <end position="212"/>
    </location>
</feature>
<evidence type="ECO:0000256" key="5">
    <source>
        <dbReference type="SAM" id="MobiDB-lite"/>
    </source>
</evidence>
<dbReference type="SUPFAM" id="SSF57667">
    <property type="entry name" value="beta-beta-alpha zinc fingers"/>
    <property type="match status" value="2"/>
</dbReference>
<dbReference type="PANTHER" id="PTHR23235:SF60">
    <property type="entry name" value="STRIPE, ISOFORM D"/>
    <property type="match status" value="1"/>
</dbReference>
<dbReference type="PANTHER" id="PTHR23235">
    <property type="entry name" value="KRUEPPEL-LIKE TRANSCRIPTION FACTOR"/>
    <property type="match status" value="1"/>
</dbReference>
<dbReference type="AlphaFoldDB" id="A0A7I8WBM1"/>
<accession>A0A7I8WBM1</accession>
<dbReference type="Gene3D" id="3.30.160.60">
    <property type="entry name" value="Classic Zinc Finger"/>
    <property type="match status" value="3"/>
</dbReference>
<keyword evidence="2 4" id="KW-0863">Zinc-finger</keyword>
<feature type="compositionally biased region" description="Basic residues" evidence="5">
    <location>
        <begin position="101"/>
        <end position="115"/>
    </location>
</feature>
<evidence type="ECO:0000256" key="3">
    <source>
        <dbReference type="ARBA" id="ARBA00022833"/>
    </source>
</evidence>
<evidence type="ECO:0000256" key="2">
    <source>
        <dbReference type="ARBA" id="ARBA00022771"/>
    </source>
</evidence>
<keyword evidence="1" id="KW-0479">Metal-binding</keyword>
<comment type="caution">
    <text evidence="7">The sequence shown here is derived from an EMBL/GenBank/DDBJ whole genome shotgun (WGS) entry which is preliminary data.</text>
</comment>
<dbReference type="FunFam" id="3.30.160.60:FF:000515">
    <property type="entry name" value="early growth response protein 4"/>
    <property type="match status" value="1"/>
</dbReference>
<gene>
    <name evidence="7" type="ORF">DGYR_LOCUS12896</name>
</gene>
<organism evidence="7 8">
    <name type="scientific">Dimorphilus gyrociliatus</name>
    <dbReference type="NCBI Taxonomy" id="2664684"/>
    <lineage>
        <taxon>Eukaryota</taxon>
        <taxon>Metazoa</taxon>
        <taxon>Spiralia</taxon>
        <taxon>Lophotrochozoa</taxon>
        <taxon>Annelida</taxon>
        <taxon>Polychaeta</taxon>
        <taxon>Polychaeta incertae sedis</taxon>
        <taxon>Dinophilidae</taxon>
        <taxon>Dimorphilus</taxon>
    </lineage>
</organism>
<feature type="domain" description="C2H2-type" evidence="6">
    <location>
        <begin position="175"/>
        <end position="202"/>
    </location>
</feature>
<feature type="domain" description="C2H2-type" evidence="6">
    <location>
        <begin position="147"/>
        <end position="174"/>
    </location>
</feature>
<dbReference type="SMART" id="SM00355">
    <property type="entry name" value="ZnF_C2H2"/>
    <property type="match status" value="3"/>
</dbReference>
<dbReference type="Pfam" id="PF00096">
    <property type="entry name" value="zf-C2H2"/>
    <property type="match status" value="3"/>
</dbReference>
<dbReference type="EMBL" id="CAJFCJ010000027">
    <property type="protein sequence ID" value="CAD5125541.1"/>
    <property type="molecule type" value="Genomic_DNA"/>
</dbReference>
<evidence type="ECO:0000259" key="6">
    <source>
        <dbReference type="PROSITE" id="PS50157"/>
    </source>
</evidence>
<evidence type="ECO:0000313" key="7">
    <source>
        <dbReference type="EMBL" id="CAD5125541.1"/>
    </source>
</evidence>
<dbReference type="Proteomes" id="UP000549394">
    <property type="component" value="Unassembled WGS sequence"/>
</dbReference>
<dbReference type="PROSITE" id="PS00028">
    <property type="entry name" value="ZINC_FINGER_C2H2_1"/>
    <property type="match status" value="3"/>
</dbReference>
<dbReference type="InterPro" id="IPR036236">
    <property type="entry name" value="Znf_C2H2_sf"/>
</dbReference>
<dbReference type="GO" id="GO:0000981">
    <property type="term" value="F:DNA-binding transcription factor activity, RNA polymerase II-specific"/>
    <property type="evidence" value="ECO:0007669"/>
    <property type="project" value="TreeGrafter"/>
</dbReference>
<protein>
    <recommendedName>
        <fullName evidence="6">C2H2-type domain-containing protein</fullName>
    </recommendedName>
</protein>
<reference evidence="7 8" key="1">
    <citation type="submission" date="2020-08" db="EMBL/GenBank/DDBJ databases">
        <authorList>
            <person name="Hejnol A."/>
        </authorList>
    </citation>
    <scope>NUCLEOTIDE SEQUENCE [LARGE SCALE GENOMIC DNA]</scope>
</reference>
<feature type="domain" description="C2H2-type" evidence="6">
    <location>
        <begin position="117"/>
        <end position="146"/>
    </location>
</feature>
<evidence type="ECO:0000256" key="1">
    <source>
        <dbReference type="ARBA" id="ARBA00022723"/>
    </source>
</evidence>
<proteinExistence type="predicted"/>
<dbReference type="InterPro" id="IPR013087">
    <property type="entry name" value="Znf_C2H2_type"/>
</dbReference>
<feature type="region of interest" description="Disordered" evidence="5">
    <location>
        <begin position="38"/>
        <end position="80"/>
    </location>
</feature>
<feature type="region of interest" description="Disordered" evidence="5">
    <location>
        <begin position="94"/>
        <end position="116"/>
    </location>
</feature>
<feature type="compositionally biased region" description="Basic residues" evidence="5">
    <location>
        <begin position="192"/>
        <end position="204"/>
    </location>
</feature>
<dbReference type="PROSITE" id="PS50157">
    <property type="entry name" value="ZINC_FINGER_C2H2_2"/>
    <property type="match status" value="3"/>
</dbReference>
<keyword evidence="3" id="KW-0862">Zinc</keyword>